<dbReference type="Proteomes" id="UP000075714">
    <property type="component" value="Unassembled WGS sequence"/>
</dbReference>
<proteinExistence type="predicted"/>
<reference evidence="3" key="1">
    <citation type="journal article" date="2016" name="Nat. Commun.">
        <title>The Gonium pectorale genome demonstrates co-option of cell cycle regulation during the evolution of multicellularity.</title>
        <authorList>
            <person name="Hanschen E.R."/>
            <person name="Marriage T.N."/>
            <person name="Ferris P.J."/>
            <person name="Hamaji T."/>
            <person name="Toyoda A."/>
            <person name="Fujiyama A."/>
            <person name="Neme R."/>
            <person name="Noguchi H."/>
            <person name="Minakuchi Y."/>
            <person name="Suzuki M."/>
            <person name="Kawai-Toyooka H."/>
            <person name="Smith D.R."/>
            <person name="Sparks H."/>
            <person name="Anderson J."/>
            <person name="Bakaric R."/>
            <person name="Luria V."/>
            <person name="Karger A."/>
            <person name="Kirschner M.W."/>
            <person name="Durand P.M."/>
            <person name="Michod R.E."/>
            <person name="Nozaki H."/>
            <person name="Olson B.J."/>
        </authorList>
    </citation>
    <scope>NUCLEOTIDE SEQUENCE [LARGE SCALE GENOMIC DNA]</scope>
    <source>
        <strain evidence="3">NIES-2863</strain>
    </source>
</reference>
<protein>
    <recommendedName>
        <fullName evidence="4">RAP domain-containing protein</fullName>
    </recommendedName>
</protein>
<sequence>MRSVPTRAVRSRVPHRSHLLVSLPAPAPASYPSLAASPNGLNVSGAKHVVLHRSPTNANPPVGCGADAPASGLSHAGLSGSSRRSTGGSHRASSGLPGPPPPDPAALTSWIKSVRCISSLLRLVRQYGDRMNHIHVSAAVSHLSQLASRHPTVAAILAEAAAMPAPPPSPGLGGVVDSGFGSGTLSPSAAALDASAGTVPAPAPSSRAAESRVLMDSLLLLTTQQLQAYEPRQLANTAWALGKWPPQLPGRGRTLAAIVQEVGPVLGRLKPQELANLLHGCAACSADAEGGTGGDAGAPADEFLSEHAWACAAKLRQGPGPEGFKMQELSNLLWAWGTLLGSSDDRGSASSSPEAAGPAFGASGAQGGSAAAVPRVAVPYRHVLSAQLRLGLVRAQPQELANSLLPSAEWFAAFLDAVHRQLHATGREGLPPSHPDGSAFGQATSISGGSAAGFSPQELSNLLWGCSKLRLRLPPFLLDAVGPALERCLPAMNLAERVNVLSRGTAAAGAAAAGPSTLPAAADHDGDDDAGGCGGLSPSLLRRVVSSVVGVALRPVPPPGPPSPGSARPSPAPHASSPEQHKASASASVFKPQDVSMALWSLATLAQEGLGGCATGPGLSGRPSGSSGGAAIAGAPWARAGAGLDPGEAVVLLEPSEAEALLHLWGRCLPAMAPQSLSNCVWAASRLGLSLPVELQPRLTAWLRRHAAALAPAEAAAVLRGLGGMAPGLAPSPELAPAVAAVLEAALRAVGGGAAAAGLGSGARCGLWELVQMCYGAALLLRCMNRWHVRAALEGGWPAAADDSVNGSGGGDGAGIRPAALDVRMSIDLEEDGVWGSPATGESGAVPAAVQQQQWRLAAPLDRLILQLQVAYDRDAAAAAAAAVPPPWGLDELGMTVATVGIVVPAHVGETRGSELAAWSEDLVRTHVRRALLAELFV</sequence>
<gene>
    <name evidence="2" type="ORF">GPECTOR_36g48</name>
</gene>
<feature type="compositionally biased region" description="Low complexity" evidence="1">
    <location>
        <begin position="565"/>
        <end position="578"/>
    </location>
</feature>
<evidence type="ECO:0000313" key="2">
    <source>
        <dbReference type="EMBL" id="KXZ47324.1"/>
    </source>
</evidence>
<feature type="region of interest" description="Disordered" evidence="1">
    <location>
        <begin position="515"/>
        <end position="534"/>
    </location>
</feature>
<dbReference type="OrthoDB" id="550942at2759"/>
<keyword evidence="3" id="KW-1185">Reference proteome</keyword>
<dbReference type="EMBL" id="LSYV01000037">
    <property type="protein sequence ID" value="KXZ47324.1"/>
    <property type="molecule type" value="Genomic_DNA"/>
</dbReference>
<feature type="compositionally biased region" description="Pro residues" evidence="1">
    <location>
        <begin position="555"/>
        <end position="564"/>
    </location>
</feature>
<name>A0A150GBW2_GONPE</name>
<feature type="compositionally biased region" description="Low complexity" evidence="1">
    <location>
        <begin position="348"/>
        <end position="364"/>
    </location>
</feature>
<evidence type="ECO:0008006" key="4">
    <source>
        <dbReference type="Google" id="ProtNLM"/>
    </source>
</evidence>
<comment type="caution">
    <text evidence="2">The sequence shown here is derived from an EMBL/GenBank/DDBJ whole genome shotgun (WGS) entry which is preliminary data.</text>
</comment>
<feature type="region of interest" description="Disordered" evidence="1">
    <location>
        <begin position="552"/>
        <end position="588"/>
    </location>
</feature>
<feature type="compositionally biased region" description="Low complexity" evidence="1">
    <location>
        <begin position="70"/>
        <end position="96"/>
    </location>
</feature>
<organism evidence="2 3">
    <name type="scientific">Gonium pectorale</name>
    <name type="common">Green alga</name>
    <dbReference type="NCBI Taxonomy" id="33097"/>
    <lineage>
        <taxon>Eukaryota</taxon>
        <taxon>Viridiplantae</taxon>
        <taxon>Chlorophyta</taxon>
        <taxon>core chlorophytes</taxon>
        <taxon>Chlorophyceae</taxon>
        <taxon>CS clade</taxon>
        <taxon>Chlamydomonadales</taxon>
        <taxon>Volvocaceae</taxon>
        <taxon>Gonium</taxon>
    </lineage>
</organism>
<dbReference type="AlphaFoldDB" id="A0A150GBW2"/>
<evidence type="ECO:0000313" key="3">
    <source>
        <dbReference type="Proteomes" id="UP000075714"/>
    </source>
</evidence>
<feature type="region of interest" description="Disordered" evidence="1">
    <location>
        <begin position="53"/>
        <end position="107"/>
    </location>
</feature>
<feature type="region of interest" description="Disordered" evidence="1">
    <location>
        <begin position="344"/>
        <end position="364"/>
    </location>
</feature>
<dbReference type="STRING" id="33097.A0A150GBW2"/>
<accession>A0A150GBW2</accession>
<evidence type="ECO:0000256" key="1">
    <source>
        <dbReference type="SAM" id="MobiDB-lite"/>
    </source>
</evidence>